<sequence>MINYPLATSSWGDEEIDAIQKIISTGMFSMGKHVSQFEKEFAQHFGSKYSVMVNSGSSANLLAVAALFFKQENPLKTGDEVIVPSVSWSTTYHPLQQYGLKLKFVDVDIETLNISIDALEKAITDKTRAIFLVNLLGNPNEFERINELIKDRDIYLLEDNCESMGAEFNGQKTGTFGLLGTYSTFFSHHMSTMEGGVITTDDEELYHILLSLRAHGWTRNLPEQNHVTGQKDSNLFLESYKFVLPGYNVRPIEMSGAIGISQLKKINDFVLNRRKNAEAFVEELKNQGNFMIQREIGQSSWFGFSMIVNSSNGLSRETVMTKLQQAGVEVRPIVAGDFTKNPVIKYYDFEIHGELVNSQRIDRDGFFIGNHHIDLQAEIRKIGSLLKSI</sequence>
<comment type="caution">
    <text evidence="3">The sequence shown here is derived from an EMBL/GenBank/DDBJ whole genome shotgun (WGS) entry which is preliminary data.</text>
</comment>
<evidence type="ECO:0000313" key="6">
    <source>
        <dbReference type="Proteomes" id="UP000462449"/>
    </source>
</evidence>
<dbReference type="PIRSF" id="PIRSF000390">
    <property type="entry name" value="PLP_StrS"/>
    <property type="match status" value="1"/>
</dbReference>
<dbReference type="PANTHER" id="PTHR30244:SF34">
    <property type="entry name" value="DTDP-4-AMINO-4,6-DIDEOXYGALACTOSE TRANSAMINASE"/>
    <property type="match status" value="1"/>
</dbReference>
<dbReference type="InterPro" id="IPR015421">
    <property type="entry name" value="PyrdxlP-dep_Trfase_major"/>
</dbReference>
<organism evidence="3 6">
    <name type="scientific">Labilibaculum euxinus</name>
    <dbReference type="NCBI Taxonomy" id="2686357"/>
    <lineage>
        <taxon>Bacteria</taxon>
        <taxon>Pseudomonadati</taxon>
        <taxon>Bacteroidota</taxon>
        <taxon>Bacteroidia</taxon>
        <taxon>Marinilabiliales</taxon>
        <taxon>Marinifilaceae</taxon>
        <taxon>Labilibaculum</taxon>
    </lineage>
</organism>
<dbReference type="PANTHER" id="PTHR30244">
    <property type="entry name" value="TRANSAMINASE"/>
    <property type="match status" value="1"/>
</dbReference>
<keyword evidence="2" id="KW-0663">Pyridoxal phosphate</keyword>
<reference evidence="4 5" key="1">
    <citation type="submission" date="2019-11" db="EMBL/GenBank/DDBJ databases">
        <title>Draft genome sequence of Labilibaculum sp. strain SYP isolated from Black Sea.</title>
        <authorList>
            <person name="Yadav S."/>
            <person name="Villanueva L."/>
        </authorList>
    </citation>
    <scope>NUCLEOTIDE SEQUENCE [LARGE SCALE GENOMIC DNA]</scope>
    <source>
        <strain evidence="4 5">44</strain>
    </source>
</reference>
<evidence type="ECO:0000313" key="4">
    <source>
        <dbReference type="EMBL" id="MVB08853.1"/>
    </source>
</evidence>
<dbReference type="InterPro" id="IPR015424">
    <property type="entry name" value="PyrdxlP-dep_Trfase"/>
</dbReference>
<evidence type="ECO:0000313" key="5">
    <source>
        <dbReference type="Proteomes" id="UP000285951"/>
    </source>
</evidence>
<evidence type="ECO:0000313" key="3">
    <source>
        <dbReference type="EMBL" id="MUP39648.1"/>
    </source>
</evidence>
<dbReference type="InterPro" id="IPR015422">
    <property type="entry name" value="PyrdxlP-dep_Trfase_small"/>
</dbReference>
<dbReference type="Proteomes" id="UP000462449">
    <property type="component" value="Unassembled WGS sequence"/>
</dbReference>
<dbReference type="Gene3D" id="3.40.640.10">
    <property type="entry name" value="Type I PLP-dependent aspartate aminotransferase-like (Major domain)"/>
    <property type="match status" value="1"/>
</dbReference>
<evidence type="ECO:0000256" key="2">
    <source>
        <dbReference type="RuleBase" id="RU004508"/>
    </source>
</evidence>
<dbReference type="AlphaFoldDB" id="A0A7M4DAG9"/>
<accession>A0A7M4DAG9</accession>
<keyword evidence="5" id="KW-1185">Reference proteome</keyword>
<reference evidence="3 6" key="2">
    <citation type="submission" date="2019-12" db="EMBL/GenBank/DDBJ databases">
        <title>Draft genome sequence of Labilibaculum sp. strain 44 isolated from deep waters of Black Sea.</title>
        <authorList>
            <person name="Yadav S."/>
            <person name="Villanueva L."/>
        </authorList>
    </citation>
    <scope>NUCLEOTIDE SEQUENCE [LARGE SCALE GENOMIC DNA]</scope>
    <source>
        <strain evidence="3 6">44</strain>
    </source>
</reference>
<name>A0A7M4DAG9_9BACT</name>
<dbReference type="Gene3D" id="3.90.1150.10">
    <property type="entry name" value="Aspartate Aminotransferase, domain 1"/>
    <property type="match status" value="1"/>
</dbReference>
<dbReference type="EMBL" id="QTZN02000055">
    <property type="protein sequence ID" value="MVB08853.1"/>
    <property type="molecule type" value="Genomic_DNA"/>
</dbReference>
<dbReference type="OrthoDB" id="9810913at2"/>
<keyword evidence="3" id="KW-0032">Aminotransferase</keyword>
<dbReference type="CDD" id="cd00616">
    <property type="entry name" value="AHBA_syn"/>
    <property type="match status" value="1"/>
</dbReference>
<evidence type="ECO:0000256" key="1">
    <source>
        <dbReference type="ARBA" id="ARBA00037999"/>
    </source>
</evidence>
<proteinExistence type="inferred from homology"/>
<dbReference type="Proteomes" id="UP000285951">
    <property type="component" value="Unassembled WGS sequence"/>
</dbReference>
<dbReference type="SUPFAM" id="SSF53383">
    <property type="entry name" value="PLP-dependent transferases"/>
    <property type="match status" value="1"/>
</dbReference>
<dbReference type="EMBL" id="WOTW01000055">
    <property type="protein sequence ID" value="MUP39648.1"/>
    <property type="molecule type" value="Genomic_DNA"/>
</dbReference>
<gene>
    <name evidence="4" type="ORF">DWB62_017680</name>
    <name evidence="3" type="ORF">GNY23_17680</name>
</gene>
<dbReference type="GO" id="GO:0000271">
    <property type="term" value="P:polysaccharide biosynthetic process"/>
    <property type="evidence" value="ECO:0007669"/>
    <property type="project" value="TreeGrafter"/>
</dbReference>
<dbReference type="RefSeq" id="WP_156197034.1">
    <property type="nucleotide sequence ID" value="NZ_QTZN02000055.1"/>
</dbReference>
<keyword evidence="3" id="KW-0808">Transferase</keyword>
<dbReference type="InterPro" id="IPR000653">
    <property type="entry name" value="DegT/StrS_aminotransferase"/>
</dbReference>
<dbReference type="GO" id="GO:0008483">
    <property type="term" value="F:transaminase activity"/>
    <property type="evidence" value="ECO:0007669"/>
    <property type="project" value="UniProtKB-KW"/>
</dbReference>
<dbReference type="Pfam" id="PF01041">
    <property type="entry name" value="DegT_DnrJ_EryC1"/>
    <property type="match status" value="1"/>
</dbReference>
<comment type="similarity">
    <text evidence="1 2">Belongs to the DegT/DnrJ/EryC1 family.</text>
</comment>
<protein>
    <submittedName>
        <fullName evidence="3">Aminotransferase class V-fold PLP-dependent enzyme</fullName>
    </submittedName>
</protein>
<dbReference type="GO" id="GO:0030170">
    <property type="term" value="F:pyridoxal phosphate binding"/>
    <property type="evidence" value="ECO:0007669"/>
    <property type="project" value="TreeGrafter"/>
</dbReference>